<evidence type="ECO:0000256" key="3">
    <source>
        <dbReference type="ARBA" id="ARBA00022729"/>
    </source>
</evidence>
<protein>
    <submittedName>
        <fullName evidence="5">Extracellular solute-binding protein</fullName>
    </submittedName>
</protein>
<dbReference type="GO" id="GO:0055052">
    <property type="term" value="C:ATP-binding cassette (ABC) transporter complex, substrate-binding subunit-containing"/>
    <property type="evidence" value="ECO:0007669"/>
    <property type="project" value="TreeGrafter"/>
</dbReference>
<evidence type="ECO:0000313" key="6">
    <source>
        <dbReference type="Proteomes" id="UP000501868"/>
    </source>
</evidence>
<evidence type="ECO:0000256" key="1">
    <source>
        <dbReference type="ARBA" id="ARBA00008520"/>
    </source>
</evidence>
<dbReference type="EMBL" id="CP051128">
    <property type="protein sequence ID" value="QIZ10367.1"/>
    <property type="molecule type" value="Genomic_DNA"/>
</dbReference>
<evidence type="ECO:0000256" key="4">
    <source>
        <dbReference type="SAM" id="SignalP"/>
    </source>
</evidence>
<dbReference type="GO" id="GO:1901982">
    <property type="term" value="F:maltose binding"/>
    <property type="evidence" value="ECO:0007669"/>
    <property type="project" value="TreeGrafter"/>
</dbReference>
<gene>
    <name evidence="5" type="ORF">HFZ78_29685</name>
</gene>
<feature type="signal peptide" evidence="4">
    <location>
        <begin position="1"/>
        <end position="19"/>
    </location>
</feature>
<dbReference type="Proteomes" id="UP000501868">
    <property type="component" value="Chromosome"/>
</dbReference>
<dbReference type="GO" id="GO:0042956">
    <property type="term" value="P:maltodextrin transmembrane transport"/>
    <property type="evidence" value="ECO:0007669"/>
    <property type="project" value="TreeGrafter"/>
</dbReference>
<comment type="similarity">
    <text evidence="1">Belongs to the bacterial solute-binding protein 1 family.</text>
</comment>
<dbReference type="PROSITE" id="PS51257">
    <property type="entry name" value="PROKAR_LIPOPROTEIN"/>
    <property type="match status" value="1"/>
</dbReference>
<feature type="chain" id="PRO_5039269785" evidence="4">
    <location>
        <begin position="20"/>
        <end position="425"/>
    </location>
</feature>
<proteinExistence type="inferred from homology"/>
<dbReference type="Pfam" id="PF01547">
    <property type="entry name" value="SBP_bac_1"/>
    <property type="match status" value="1"/>
</dbReference>
<dbReference type="PANTHER" id="PTHR30061">
    <property type="entry name" value="MALTOSE-BINDING PERIPLASMIC PROTEIN"/>
    <property type="match status" value="1"/>
</dbReference>
<dbReference type="Gene3D" id="3.40.190.10">
    <property type="entry name" value="Periplasmic binding protein-like II"/>
    <property type="match status" value="2"/>
</dbReference>
<sequence>MKKTLSSLLIFILAIGLLAGCNTKETASSESGSKAEKNVELKVFIGQPRFKQQYQTYLDQFVAKEKKDKGINVEIKLELPSVNQAAQLLKTRMASGDSPDVFALHAINDIPIYDKAGYLEDLSNEPFADKVFDTVKPAITSNGKVVAVPLETLQWGYLYNKKIFKDLNIKLPQTYSEMEQVVKTLKQKNVTPFLLTYKDAYIPQLFLPLAVGAAQAKDNPDFIKEMNEGKGSFSALKDMFKIMDLSNANGTKRAFENGQDQGAADFANGKAAMWIQGPWMADSILKTNKDFEFGVAPLPVNDDSATTQINLSTSTSLAVSKMSKHKDVAKDLINYILDDKDSSEFYKSLGFNAVSSKHTFEPFPWLKDSTEYVSQGKAYQDPPIPIAVKDESQKLLQSYFAGDASQKDVIKGLDRAWDQFNQNNK</sequence>
<keyword evidence="2" id="KW-0813">Transport</keyword>
<keyword evidence="3 4" id="KW-0732">Signal</keyword>
<name>A0A6H1PAF5_PRIMG</name>
<accession>A0A6H1PAF5</accession>
<dbReference type="SUPFAM" id="SSF53850">
    <property type="entry name" value="Periplasmic binding protein-like II"/>
    <property type="match status" value="1"/>
</dbReference>
<evidence type="ECO:0000313" key="5">
    <source>
        <dbReference type="EMBL" id="QIZ10367.1"/>
    </source>
</evidence>
<dbReference type="InterPro" id="IPR006059">
    <property type="entry name" value="SBP"/>
</dbReference>
<reference evidence="5 6" key="2">
    <citation type="submission" date="2020-04" db="EMBL/GenBank/DDBJ databases">
        <authorList>
            <person name="Fomenkov A."/>
            <person name="Anton B.P."/>
            <person name="Roberts R.J."/>
        </authorList>
    </citation>
    <scope>NUCLEOTIDE SEQUENCE [LARGE SCALE GENOMIC DNA]</scope>
    <source>
        <strain evidence="5 6">S2</strain>
    </source>
</reference>
<evidence type="ECO:0000256" key="2">
    <source>
        <dbReference type="ARBA" id="ARBA00022448"/>
    </source>
</evidence>
<dbReference type="GO" id="GO:0015768">
    <property type="term" value="P:maltose transport"/>
    <property type="evidence" value="ECO:0007669"/>
    <property type="project" value="TreeGrafter"/>
</dbReference>
<dbReference type="PANTHER" id="PTHR30061:SF50">
    <property type="entry name" value="MALTOSE_MALTODEXTRIN-BINDING PERIPLASMIC PROTEIN"/>
    <property type="match status" value="1"/>
</dbReference>
<reference evidence="5 6" key="1">
    <citation type="submission" date="2020-04" db="EMBL/GenBank/DDBJ databases">
        <title>Genome-Wide Identification of 5-Methylcytosine Sites in Bacterial Genomes By High-Throughput Sequencing of MspJI Restriction Fragments.</title>
        <authorList>
            <person name="Wu V."/>
        </authorList>
    </citation>
    <scope>NUCLEOTIDE SEQUENCE [LARGE SCALE GENOMIC DNA]</scope>
    <source>
        <strain evidence="5 6">S2</strain>
    </source>
</reference>
<organism evidence="5 6">
    <name type="scientific">Priestia megaterium</name>
    <name type="common">Bacillus megaterium</name>
    <dbReference type="NCBI Taxonomy" id="1404"/>
    <lineage>
        <taxon>Bacteria</taxon>
        <taxon>Bacillati</taxon>
        <taxon>Bacillota</taxon>
        <taxon>Bacilli</taxon>
        <taxon>Bacillales</taxon>
        <taxon>Bacillaceae</taxon>
        <taxon>Priestia</taxon>
    </lineage>
</organism>
<dbReference type="AlphaFoldDB" id="A0A6H1PAF5"/>